<evidence type="ECO:0000256" key="1">
    <source>
        <dbReference type="SAM" id="MobiDB-lite"/>
    </source>
</evidence>
<evidence type="ECO:0000313" key="2">
    <source>
        <dbReference type="EMBL" id="EUA33485.1"/>
    </source>
</evidence>
<feature type="region of interest" description="Disordered" evidence="1">
    <location>
        <begin position="86"/>
        <end position="123"/>
    </location>
</feature>
<organism evidence="2">
    <name type="scientific">Mycobacterium xenopi 4042</name>
    <dbReference type="NCBI Taxonomy" id="1299334"/>
    <lineage>
        <taxon>Bacteria</taxon>
        <taxon>Bacillati</taxon>
        <taxon>Actinomycetota</taxon>
        <taxon>Actinomycetes</taxon>
        <taxon>Mycobacteriales</taxon>
        <taxon>Mycobacteriaceae</taxon>
        <taxon>Mycobacterium</taxon>
    </lineage>
</organism>
<protein>
    <submittedName>
        <fullName evidence="2">Uncharacterized protein</fullName>
    </submittedName>
</protein>
<proteinExistence type="predicted"/>
<comment type="caution">
    <text evidence="2">The sequence shown here is derived from an EMBL/GenBank/DDBJ whole genome shotgun (WGS) entry which is preliminary data.</text>
</comment>
<dbReference type="AlphaFoldDB" id="X8ARP4"/>
<dbReference type="EMBL" id="JAOB01000047">
    <property type="protein sequence ID" value="EUA33485.1"/>
    <property type="molecule type" value="Genomic_DNA"/>
</dbReference>
<dbReference type="PATRIC" id="fig|1299334.3.peg.5273"/>
<feature type="compositionally biased region" description="Low complexity" evidence="1">
    <location>
        <begin position="91"/>
        <end position="100"/>
    </location>
</feature>
<gene>
    <name evidence="2" type="ORF">I553_7897</name>
</gene>
<accession>X8ARP4</accession>
<sequence length="123" mass="13248">MRLVMFPKCALAVAGSGRGRDRGEFDDRGDKVAVILLQAMRESTSGQPTIPIVAILGQLETPDHLVDVDLETDEEWKEPLIACRFPSQPEAAGDGSAAAAMPRRPSTTASLSRKIRARPGPPR</sequence>
<reference evidence="2" key="1">
    <citation type="submission" date="2014-01" db="EMBL/GenBank/DDBJ databases">
        <authorList>
            <person name="Brown-Elliot B."/>
            <person name="Wallace R."/>
            <person name="Lenaerts A."/>
            <person name="Ordway D."/>
            <person name="DeGroote M.A."/>
            <person name="Parker T."/>
            <person name="Sizemore C."/>
            <person name="Tallon L.J."/>
            <person name="Sadzewicz L.K."/>
            <person name="Sengamalay N."/>
            <person name="Fraser C.M."/>
            <person name="Hine E."/>
            <person name="Shefchek K.A."/>
            <person name="Das S.P."/>
            <person name="Tettelin H."/>
        </authorList>
    </citation>
    <scope>NUCLEOTIDE SEQUENCE [LARGE SCALE GENOMIC DNA]</scope>
    <source>
        <strain evidence="2">4042</strain>
    </source>
</reference>
<name>X8ARP4_MYCXE</name>